<gene>
    <name evidence="11" type="ORF">TTHT_1983</name>
</gene>
<evidence type="ECO:0000313" key="12">
    <source>
        <dbReference type="Proteomes" id="UP000595564"/>
    </source>
</evidence>
<evidence type="ECO:0000256" key="4">
    <source>
        <dbReference type="ARBA" id="ARBA00012982"/>
    </source>
</evidence>
<dbReference type="AlphaFoldDB" id="A0A7R6PQE3"/>
<keyword evidence="12" id="KW-1185">Reference proteome</keyword>
<accession>A0A7R6PQE3</accession>
<protein>
    <recommendedName>
        <fullName evidence="5">6-carboxy-5,6,7,8-tetrahydropterin synthase</fullName>
        <ecNumber evidence="4">4.1.2.50</ecNumber>
    </recommendedName>
    <alternativeName>
        <fullName evidence="9">Queuosine biosynthesis protein QueD</fullName>
    </alternativeName>
</protein>
<comment type="similarity">
    <text evidence="3">Belongs to the PTPS family. QueD subfamily.</text>
</comment>
<dbReference type="PANTHER" id="PTHR12589:SF7">
    <property type="entry name" value="6-PYRUVOYL TETRAHYDROBIOPTERIN SYNTHASE"/>
    <property type="match status" value="1"/>
</dbReference>
<dbReference type="GO" id="GO:0070497">
    <property type="term" value="F:6-carboxytetrahydropterin synthase activity"/>
    <property type="evidence" value="ECO:0007669"/>
    <property type="project" value="UniProtKB-EC"/>
</dbReference>
<dbReference type="PROSITE" id="PS00987">
    <property type="entry name" value="PTPS_1"/>
    <property type="match status" value="1"/>
</dbReference>
<evidence type="ECO:0000256" key="1">
    <source>
        <dbReference type="ARBA" id="ARBA00001947"/>
    </source>
</evidence>
<dbReference type="RefSeq" id="WP_201327735.1">
    <property type="nucleotide sequence ID" value="NZ_AP017470.1"/>
</dbReference>
<evidence type="ECO:0000256" key="2">
    <source>
        <dbReference type="ARBA" id="ARBA00005061"/>
    </source>
</evidence>
<dbReference type="InterPro" id="IPR007115">
    <property type="entry name" value="6-PTP_synth/QueD"/>
</dbReference>
<dbReference type="Gene3D" id="3.30.479.10">
    <property type="entry name" value="6-pyruvoyl tetrahydropterin synthase/QueD"/>
    <property type="match status" value="2"/>
</dbReference>
<dbReference type="Proteomes" id="UP000595564">
    <property type="component" value="Chromosome"/>
</dbReference>
<dbReference type="UniPathway" id="UPA00391"/>
<proteinExistence type="inferred from homology"/>
<reference evidence="11 12" key="1">
    <citation type="journal article" date="2012" name="Extremophiles">
        <title>Thermotomaculum hydrothermale gen. nov., sp. nov., a novel heterotrophic thermophile within the phylum Acidobacteria from a deep-sea hydrothermal vent chimney in the Southern Okinawa Trough.</title>
        <authorList>
            <person name="Izumi H."/>
            <person name="Nunoura T."/>
            <person name="Miyazaki M."/>
            <person name="Mino S."/>
            <person name="Toki T."/>
            <person name="Takai K."/>
            <person name="Sako Y."/>
            <person name="Sawabe T."/>
            <person name="Nakagawa S."/>
        </authorList>
    </citation>
    <scope>NUCLEOTIDE SEQUENCE [LARGE SCALE GENOMIC DNA]</scope>
    <source>
        <strain evidence="11 12">AC55</strain>
    </source>
</reference>
<evidence type="ECO:0000256" key="7">
    <source>
        <dbReference type="ARBA" id="ARBA00022833"/>
    </source>
</evidence>
<dbReference type="EC" id="4.1.2.50" evidence="4"/>
<dbReference type="InterPro" id="IPR038418">
    <property type="entry name" value="6-PTP_synth/QueD_sf"/>
</dbReference>
<evidence type="ECO:0000256" key="5">
    <source>
        <dbReference type="ARBA" id="ARBA00018141"/>
    </source>
</evidence>
<evidence type="ECO:0000256" key="3">
    <source>
        <dbReference type="ARBA" id="ARBA00008900"/>
    </source>
</evidence>
<evidence type="ECO:0000256" key="8">
    <source>
        <dbReference type="ARBA" id="ARBA00023239"/>
    </source>
</evidence>
<keyword evidence="7" id="KW-0862">Zinc</keyword>
<comment type="cofactor">
    <cofactor evidence="1">
        <name>Zn(2+)</name>
        <dbReference type="ChEBI" id="CHEBI:29105"/>
    </cofactor>
</comment>
<evidence type="ECO:0000313" key="11">
    <source>
        <dbReference type="EMBL" id="BBB33426.1"/>
    </source>
</evidence>
<name>A0A7R6PQE3_9BACT</name>
<evidence type="ECO:0000256" key="6">
    <source>
        <dbReference type="ARBA" id="ARBA00022723"/>
    </source>
</evidence>
<organism evidence="11 12">
    <name type="scientific">Thermotomaculum hydrothermale</name>
    <dbReference type="NCBI Taxonomy" id="981385"/>
    <lineage>
        <taxon>Bacteria</taxon>
        <taxon>Pseudomonadati</taxon>
        <taxon>Acidobacteriota</taxon>
        <taxon>Holophagae</taxon>
        <taxon>Thermotomaculales</taxon>
        <taxon>Thermotomaculaceae</taxon>
        <taxon>Thermotomaculum</taxon>
    </lineage>
</organism>
<dbReference type="EMBL" id="AP017470">
    <property type="protein sequence ID" value="BBB33426.1"/>
    <property type="molecule type" value="Genomic_DNA"/>
</dbReference>
<dbReference type="InterPro" id="IPR022470">
    <property type="entry name" value="PTPS_Cys_AS"/>
</dbReference>
<dbReference type="GO" id="GO:0006729">
    <property type="term" value="P:tetrahydrobiopterin biosynthetic process"/>
    <property type="evidence" value="ECO:0007669"/>
    <property type="project" value="InterPro"/>
</dbReference>
<comment type="pathway">
    <text evidence="2">Purine metabolism; 7-cyano-7-deazaguanine biosynthesis.</text>
</comment>
<evidence type="ECO:0000256" key="10">
    <source>
        <dbReference type="ARBA" id="ARBA00048807"/>
    </source>
</evidence>
<dbReference type="PANTHER" id="PTHR12589">
    <property type="entry name" value="PYRUVOYL TETRAHYDROBIOPTERIN SYNTHASE"/>
    <property type="match status" value="1"/>
</dbReference>
<dbReference type="KEGG" id="thyd:TTHT_1983"/>
<dbReference type="GO" id="GO:0046872">
    <property type="term" value="F:metal ion binding"/>
    <property type="evidence" value="ECO:0007669"/>
    <property type="project" value="UniProtKB-KW"/>
</dbReference>
<comment type="catalytic activity">
    <reaction evidence="10">
        <text>7,8-dihydroneopterin 3'-triphosphate + H2O = 6-carboxy-5,6,7,8-tetrahydropterin + triphosphate + acetaldehyde + 2 H(+)</text>
        <dbReference type="Rhea" id="RHEA:27966"/>
        <dbReference type="ChEBI" id="CHEBI:15343"/>
        <dbReference type="ChEBI" id="CHEBI:15377"/>
        <dbReference type="ChEBI" id="CHEBI:15378"/>
        <dbReference type="ChEBI" id="CHEBI:18036"/>
        <dbReference type="ChEBI" id="CHEBI:58462"/>
        <dbReference type="ChEBI" id="CHEBI:61032"/>
        <dbReference type="EC" id="4.1.2.50"/>
    </reaction>
</comment>
<dbReference type="FunFam" id="3.30.479.10:FF:000003">
    <property type="entry name" value="6-pyruvoyl tetrahydrobiopterin synthase"/>
    <property type="match status" value="1"/>
</dbReference>
<keyword evidence="6" id="KW-0479">Metal-binding</keyword>
<sequence length="271" mass="31938">MSKVILTRRFYFCAAHYYRVKDWSEEKNREVFGIHSNSSGHGHNFVLDVSVKGEINPVTGMIVNLTDLKKIVTPIVEEFDHKFLNKDLPYFETMQPTVENLAMLFWDLIEEKLPDGVFLHRIKLKATDKVFAEYYGDNLGVFCKKYRFSAGHRLFSQKLSDEKNKEIYGKCNNFYGHGHNYYLKVYYREKPDEKTGMTIPLSELDKRVKSFLKTISGKRLDRDIDFFKDKPATSENLILYIKQELNKVLGDNIFKLELSETRNNFFEYLED</sequence>
<dbReference type="Pfam" id="PF01242">
    <property type="entry name" value="PTPS"/>
    <property type="match status" value="2"/>
</dbReference>
<dbReference type="SUPFAM" id="SSF55620">
    <property type="entry name" value="Tetrahydrobiopterin biosynthesis enzymes-like"/>
    <property type="match status" value="2"/>
</dbReference>
<evidence type="ECO:0000256" key="9">
    <source>
        <dbReference type="ARBA" id="ARBA00031449"/>
    </source>
</evidence>
<dbReference type="GO" id="GO:0003874">
    <property type="term" value="F:6-pyruvoyltetrahydropterin synthase activity"/>
    <property type="evidence" value="ECO:0007669"/>
    <property type="project" value="InterPro"/>
</dbReference>
<keyword evidence="8 11" id="KW-0456">Lyase</keyword>